<evidence type="ECO:0000313" key="12">
    <source>
        <dbReference type="EMBL" id="ODN01769.1"/>
    </source>
</evidence>
<dbReference type="PRINTS" id="PR00031">
    <property type="entry name" value="HTHREPRESSR"/>
</dbReference>
<accession>A0A1D2N937</accession>
<dbReference type="InterPro" id="IPR009057">
    <property type="entry name" value="Homeodomain-like_sf"/>
</dbReference>
<sequence length="233" mass="25684">MMARRRRRDGRARRQRTTFSNEQTLALEVEYQRAEYISRSRRCELAQRLSLTETQIKIWFQNRRAKDKRLEKAQADQQVRCLASSIALHGIATGNSGSTSISASSLSTTLQEGTNILSQRSMSNPSIPSHNPLMIPYLAAGYLPLHQLALGLSLGPHQQTKGSSKMFSVAGPTPPTTPSGRDVLRKGDESMEDAVTWSPPTVFRSSHGNNGQIPNISVNTTAMALTSLAHLKK</sequence>
<feature type="region of interest" description="Disordered" evidence="10">
    <location>
        <begin position="161"/>
        <end position="183"/>
    </location>
</feature>
<dbReference type="GO" id="GO:0000981">
    <property type="term" value="F:DNA-binding transcription factor activity, RNA polymerase II-specific"/>
    <property type="evidence" value="ECO:0007669"/>
    <property type="project" value="InterPro"/>
</dbReference>
<protein>
    <recommendedName>
        <fullName evidence="7">Homeobox protein rough</fullName>
    </recommendedName>
</protein>
<dbReference type="GO" id="GO:0003677">
    <property type="term" value="F:DNA binding"/>
    <property type="evidence" value="ECO:0007669"/>
    <property type="project" value="UniProtKB-UniRule"/>
</dbReference>
<evidence type="ECO:0000256" key="6">
    <source>
        <dbReference type="ARBA" id="ARBA00056641"/>
    </source>
</evidence>
<evidence type="ECO:0000256" key="7">
    <source>
        <dbReference type="ARBA" id="ARBA00068739"/>
    </source>
</evidence>
<organism evidence="12 13">
    <name type="scientific">Orchesella cincta</name>
    <name type="common">Springtail</name>
    <name type="synonym">Podura cincta</name>
    <dbReference type="NCBI Taxonomy" id="48709"/>
    <lineage>
        <taxon>Eukaryota</taxon>
        <taxon>Metazoa</taxon>
        <taxon>Ecdysozoa</taxon>
        <taxon>Arthropoda</taxon>
        <taxon>Hexapoda</taxon>
        <taxon>Collembola</taxon>
        <taxon>Entomobryomorpha</taxon>
        <taxon>Entomobryoidea</taxon>
        <taxon>Orchesellidae</taxon>
        <taxon>Orchesellinae</taxon>
        <taxon>Orchesella</taxon>
    </lineage>
</organism>
<dbReference type="InterPro" id="IPR020479">
    <property type="entry name" value="HD_metazoa"/>
</dbReference>
<keyword evidence="2" id="KW-0217">Developmental protein</keyword>
<dbReference type="SUPFAM" id="SSF46689">
    <property type="entry name" value="Homeodomain-like"/>
    <property type="match status" value="1"/>
</dbReference>
<comment type="caution">
    <text evidence="12">The sequence shown here is derived from an EMBL/GenBank/DDBJ whole genome shotgun (WGS) entry which is preliminary data.</text>
</comment>
<evidence type="ECO:0000256" key="10">
    <source>
        <dbReference type="SAM" id="MobiDB-lite"/>
    </source>
</evidence>
<keyword evidence="5 8" id="KW-0539">Nucleus</keyword>
<dbReference type="GO" id="GO:0048663">
    <property type="term" value="P:neuron fate commitment"/>
    <property type="evidence" value="ECO:0007669"/>
    <property type="project" value="UniProtKB-ARBA"/>
</dbReference>
<dbReference type="GO" id="GO:0005634">
    <property type="term" value="C:nucleus"/>
    <property type="evidence" value="ECO:0007669"/>
    <property type="project" value="UniProtKB-SubCell"/>
</dbReference>
<dbReference type="EMBL" id="LJIJ01000139">
    <property type="protein sequence ID" value="ODN01769.1"/>
    <property type="molecule type" value="Genomic_DNA"/>
</dbReference>
<keyword evidence="3 8" id="KW-0238">DNA-binding</keyword>
<dbReference type="OrthoDB" id="6159439at2759"/>
<keyword evidence="4 8" id="KW-0371">Homeobox</keyword>
<dbReference type="FunFam" id="1.10.10.60:FF:000417">
    <property type="entry name" value="Even-skipped homeobox 1"/>
    <property type="match status" value="1"/>
</dbReference>
<dbReference type="PANTHER" id="PTHR24333">
    <property type="entry name" value="HOMEO BOX HB9 LIKE A-RELATED"/>
    <property type="match status" value="1"/>
</dbReference>
<comment type="function">
    <text evidence="6">Required to establish the unique cell identity of photoreceptors R2 and R5 and consequently for ommatidial assembly in the developing eye imaginal disk. Repression of expression in R8 photoreceptor by senseless (sens) is an essential mechanism of R8 cell fate determination.</text>
</comment>
<reference evidence="12 13" key="1">
    <citation type="journal article" date="2016" name="Genome Biol. Evol.">
        <title>Gene Family Evolution Reflects Adaptation to Soil Environmental Stressors in the Genome of the Collembolan Orchesella cincta.</title>
        <authorList>
            <person name="Faddeeva-Vakhrusheva A."/>
            <person name="Derks M.F."/>
            <person name="Anvar S.Y."/>
            <person name="Agamennone V."/>
            <person name="Suring W."/>
            <person name="Smit S."/>
            <person name="van Straalen N.M."/>
            <person name="Roelofs D."/>
        </authorList>
    </citation>
    <scope>NUCLEOTIDE SEQUENCE [LARGE SCALE GENOMIC DNA]</scope>
    <source>
        <tissue evidence="12">Mixed pool</tissue>
    </source>
</reference>
<dbReference type="SMART" id="SM00389">
    <property type="entry name" value="HOX"/>
    <property type="match status" value="1"/>
</dbReference>
<dbReference type="PROSITE" id="PS50071">
    <property type="entry name" value="HOMEOBOX_2"/>
    <property type="match status" value="1"/>
</dbReference>
<proteinExistence type="predicted"/>
<evidence type="ECO:0000256" key="2">
    <source>
        <dbReference type="ARBA" id="ARBA00022473"/>
    </source>
</evidence>
<evidence type="ECO:0000256" key="1">
    <source>
        <dbReference type="ARBA" id="ARBA00004123"/>
    </source>
</evidence>
<dbReference type="PRINTS" id="PR00024">
    <property type="entry name" value="HOMEOBOX"/>
</dbReference>
<feature type="DNA-binding region" description="Homeobox" evidence="8">
    <location>
        <begin position="12"/>
        <end position="71"/>
    </location>
</feature>
<keyword evidence="13" id="KW-1185">Reference proteome</keyword>
<dbReference type="InterPro" id="IPR017970">
    <property type="entry name" value="Homeobox_CS"/>
</dbReference>
<evidence type="ECO:0000259" key="11">
    <source>
        <dbReference type="PROSITE" id="PS50071"/>
    </source>
</evidence>
<evidence type="ECO:0000256" key="4">
    <source>
        <dbReference type="ARBA" id="ARBA00023155"/>
    </source>
</evidence>
<evidence type="ECO:0000256" key="9">
    <source>
        <dbReference type="RuleBase" id="RU000682"/>
    </source>
</evidence>
<evidence type="ECO:0000256" key="8">
    <source>
        <dbReference type="PROSITE-ProRule" id="PRU00108"/>
    </source>
</evidence>
<dbReference type="PROSITE" id="PS00027">
    <property type="entry name" value="HOMEOBOX_1"/>
    <property type="match status" value="1"/>
</dbReference>
<feature type="domain" description="Homeobox" evidence="11">
    <location>
        <begin position="10"/>
        <end position="70"/>
    </location>
</feature>
<dbReference type="Proteomes" id="UP000094527">
    <property type="component" value="Unassembled WGS sequence"/>
</dbReference>
<dbReference type="Gene3D" id="1.10.10.60">
    <property type="entry name" value="Homeodomain-like"/>
    <property type="match status" value="1"/>
</dbReference>
<evidence type="ECO:0000256" key="3">
    <source>
        <dbReference type="ARBA" id="ARBA00023125"/>
    </source>
</evidence>
<comment type="subcellular location">
    <subcellularLocation>
        <location evidence="1 8 9">Nucleus</location>
    </subcellularLocation>
</comment>
<gene>
    <name evidence="12" type="ORF">Ocin01_04916</name>
</gene>
<dbReference type="CDD" id="cd00086">
    <property type="entry name" value="homeodomain"/>
    <property type="match status" value="1"/>
</dbReference>
<dbReference type="STRING" id="48709.A0A1D2N937"/>
<evidence type="ECO:0000256" key="5">
    <source>
        <dbReference type="ARBA" id="ARBA00023242"/>
    </source>
</evidence>
<name>A0A1D2N937_ORCCI</name>
<dbReference type="InterPro" id="IPR050848">
    <property type="entry name" value="Homeobox_TF"/>
</dbReference>
<dbReference type="Pfam" id="PF00046">
    <property type="entry name" value="Homeodomain"/>
    <property type="match status" value="1"/>
</dbReference>
<dbReference type="AlphaFoldDB" id="A0A1D2N937"/>
<dbReference type="PANTHER" id="PTHR24333:SF8">
    <property type="entry name" value="HOMEOBOX PROTEIN CEH-62"/>
    <property type="match status" value="1"/>
</dbReference>
<dbReference type="InterPro" id="IPR001356">
    <property type="entry name" value="HD"/>
</dbReference>
<dbReference type="InterPro" id="IPR000047">
    <property type="entry name" value="HTH_motif"/>
</dbReference>
<evidence type="ECO:0000313" key="13">
    <source>
        <dbReference type="Proteomes" id="UP000094527"/>
    </source>
</evidence>